<name>A0ABV0WAP0_9TELE</name>
<feature type="non-terminal residue" evidence="2">
    <location>
        <position position="1"/>
    </location>
</feature>
<evidence type="ECO:0000313" key="3">
    <source>
        <dbReference type="Proteomes" id="UP001444071"/>
    </source>
</evidence>
<feature type="compositionally biased region" description="Low complexity" evidence="1">
    <location>
        <begin position="1"/>
        <end position="14"/>
    </location>
</feature>
<feature type="compositionally biased region" description="Basic and acidic residues" evidence="1">
    <location>
        <begin position="120"/>
        <end position="131"/>
    </location>
</feature>
<dbReference type="EMBL" id="JAHRIM010035184">
    <property type="protein sequence ID" value="MEQ2265988.1"/>
    <property type="molecule type" value="Genomic_DNA"/>
</dbReference>
<feature type="compositionally biased region" description="Low complexity" evidence="1">
    <location>
        <begin position="87"/>
        <end position="98"/>
    </location>
</feature>
<feature type="compositionally biased region" description="Gly residues" evidence="1">
    <location>
        <begin position="15"/>
        <end position="46"/>
    </location>
</feature>
<feature type="region of interest" description="Disordered" evidence="1">
    <location>
        <begin position="1"/>
        <end position="140"/>
    </location>
</feature>
<proteinExistence type="predicted"/>
<keyword evidence="3" id="KW-1185">Reference proteome</keyword>
<protein>
    <submittedName>
        <fullName evidence="2">Uncharacterized protein</fullName>
    </submittedName>
</protein>
<accession>A0ABV0WAP0</accession>
<comment type="caution">
    <text evidence="2">The sequence shown here is derived from an EMBL/GenBank/DDBJ whole genome shotgun (WGS) entry which is preliminary data.</text>
</comment>
<evidence type="ECO:0000313" key="2">
    <source>
        <dbReference type="EMBL" id="MEQ2265988.1"/>
    </source>
</evidence>
<reference evidence="2 3" key="1">
    <citation type="submission" date="2021-06" db="EMBL/GenBank/DDBJ databases">
        <authorList>
            <person name="Palmer J.M."/>
        </authorList>
    </citation>
    <scope>NUCLEOTIDE SEQUENCE [LARGE SCALE GENOMIC DNA]</scope>
    <source>
        <strain evidence="2 3">XR_2019</strain>
        <tissue evidence="2">Muscle</tissue>
    </source>
</reference>
<gene>
    <name evidence="2" type="ORF">XENORESO_015831</name>
</gene>
<dbReference type="Proteomes" id="UP001444071">
    <property type="component" value="Unassembled WGS sequence"/>
</dbReference>
<sequence length="481" mass="49470">SIGVTSNYSSSSGIYLGGDSSGGGEGGGSYIDGESYGSGGGGGGGSTYLVSSVSKVRSSSSGGARRAQTAGSSVGLSPGFRERKTISSRSGGYDGSSSANSSPEFPRKDYGNYCSSATRGRSESRESEIRARLQSASPSAGRWAELEDVKKLLKGRSSSVSPTRSSSASIALPVPKKTSMETKTVSVATQSASILYEPGVQSSGFNTIDVSGLYDSRLTSSQRVTGVQTGQHAVTVKSCHCDTGVKSSQYDVSLGSGQYDTGLKSSHYDVCLSSGQNDTGLKSRQYDMSLKSGQYDAGFKSGQYDITGRTGQYDTLDSAFPTFSWSTSTLPSSSSTTVVAGNTSSYTYQLGQVSTNNMSGGSPPISPVPPSSLSVYGFQNNLAPTSAGVLTTSGANVTANLGGYGVQKNVSNGGAAISTGISTAFSGTRSQIDDAYKRDYKYMASEKENAPARREGETLILAKDSGKQFTTSSGVHVGGGE</sequence>
<organism evidence="2 3">
    <name type="scientific">Xenotaenia resolanae</name>
    <dbReference type="NCBI Taxonomy" id="208358"/>
    <lineage>
        <taxon>Eukaryota</taxon>
        <taxon>Metazoa</taxon>
        <taxon>Chordata</taxon>
        <taxon>Craniata</taxon>
        <taxon>Vertebrata</taxon>
        <taxon>Euteleostomi</taxon>
        <taxon>Actinopterygii</taxon>
        <taxon>Neopterygii</taxon>
        <taxon>Teleostei</taxon>
        <taxon>Neoteleostei</taxon>
        <taxon>Acanthomorphata</taxon>
        <taxon>Ovalentaria</taxon>
        <taxon>Atherinomorphae</taxon>
        <taxon>Cyprinodontiformes</taxon>
        <taxon>Goodeidae</taxon>
        <taxon>Xenotaenia</taxon>
    </lineage>
</organism>
<feature type="compositionally biased region" description="Low complexity" evidence="1">
    <location>
        <begin position="47"/>
        <end position="73"/>
    </location>
</feature>
<evidence type="ECO:0000256" key="1">
    <source>
        <dbReference type="SAM" id="MobiDB-lite"/>
    </source>
</evidence>